<keyword evidence="5" id="KW-1133">Transmembrane helix</keyword>
<dbReference type="PANTHER" id="PTHR43630:SF1">
    <property type="entry name" value="POLY-BETA-1,6-N-ACETYL-D-GLUCOSAMINE SYNTHASE"/>
    <property type="match status" value="1"/>
</dbReference>
<dbReference type="EMBL" id="CP000002">
    <property type="protein sequence ID" value="AAU25669.1"/>
    <property type="molecule type" value="Genomic_DNA"/>
</dbReference>
<dbReference type="PATRIC" id="fig|279010.13.peg.4319"/>
<sequence length="499" mass="58068">MGNVLFLVSLSLIWVMLLYHMFLMQGGFRHYMTFERNIPKWKENVKDLPKVSVLIPAHNEEVVIRQTLKAMVNLYYPKDRLEIIVVNDNSSDRTGDIVDEFSTQYGFIKMVVTKPPHAGKGKSSALNCGFAESNGDVICVYDADNTPEKMAVYYLVLGLMNDQKAGAVVGKFRVINAAKTLLTKFINIETICFQWMAQGGRWKWFKIATIPGTNFAIRRSIIEQLGGWDDKALAEDTELTIRVYNLGYHIRFFPAAVTWEQEPETWKVWWRQRTRWARGNQYVVLKFLAQFFKLKRKRIIFDLFYFFFTYFLFFFGVIMSNAIFVINLFYNLHLSFGFLSIILWVLAFFLFMTKVMITLSIEKTEMNRQNFFIVFLMYFTYSQAWIVLVIYSLFVEIKHRLFKQHGTKQNDTIKRKAGDFFEIYHHMSGKLLADHGDGTSGCSQRRYSRRLDPGGKQPGTSQAASAHKRSLDFIRGKRQRRADVSNTGGRLLYPSAAYT</sequence>
<dbReference type="eggNOG" id="COG1215">
    <property type="taxonomic scope" value="Bacteria"/>
</dbReference>
<dbReference type="Pfam" id="PF00535">
    <property type="entry name" value="Glycos_transf_2"/>
    <property type="match status" value="1"/>
</dbReference>
<accession>Q62NJ2</accession>
<feature type="transmembrane region" description="Helical" evidence="5">
    <location>
        <begin position="371"/>
        <end position="394"/>
    </location>
</feature>
<feature type="transmembrane region" description="Helical" evidence="5">
    <location>
        <begin position="303"/>
        <end position="330"/>
    </location>
</feature>
<dbReference type="KEGG" id="bld:BLi04235"/>
<protein>
    <submittedName>
        <fullName evidence="7">Glycosyl transferase, family 2</fullName>
    </submittedName>
</protein>
<feature type="domain" description="Glycosyltransferase 2-like" evidence="6">
    <location>
        <begin position="52"/>
        <end position="225"/>
    </location>
</feature>
<dbReference type="SUPFAM" id="SSF53448">
    <property type="entry name" value="Nucleotide-diphospho-sugar transferases"/>
    <property type="match status" value="1"/>
</dbReference>
<evidence type="ECO:0000313" key="7">
    <source>
        <dbReference type="EMBL" id="AAU25669.1"/>
    </source>
</evidence>
<organism evidence="7 8">
    <name type="scientific">Bacillus licheniformis (strain ATCC 14580 / DSM 13 / JCM 2505 / CCUG 7422 / NBRC 12200 / NCIMB 9375 / NCTC 10341 / NRRL NRS-1264 / Gibson 46)</name>
    <dbReference type="NCBI Taxonomy" id="279010"/>
    <lineage>
        <taxon>Bacteria</taxon>
        <taxon>Bacillati</taxon>
        <taxon>Bacillota</taxon>
        <taxon>Bacilli</taxon>
        <taxon>Bacillales</taxon>
        <taxon>Bacillaceae</taxon>
        <taxon>Bacillus</taxon>
    </lineage>
</organism>
<evidence type="ECO:0000256" key="3">
    <source>
        <dbReference type="ARBA" id="ARBA00022679"/>
    </source>
</evidence>
<keyword evidence="8" id="KW-1185">Reference proteome</keyword>
<feature type="transmembrane region" description="Helical" evidence="5">
    <location>
        <begin position="6"/>
        <end position="24"/>
    </location>
</feature>
<dbReference type="STRING" id="279010.BL00180"/>
<dbReference type="AlphaFoldDB" id="Q65D16"/>
<dbReference type="CAZy" id="GT2">
    <property type="family name" value="Glycosyltransferase Family 2"/>
</dbReference>
<dbReference type="Gene3D" id="3.90.550.10">
    <property type="entry name" value="Spore Coat Polysaccharide Biosynthesis Protein SpsA, Chain A"/>
    <property type="match status" value="1"/>
</dbReference>
<name>Q65D16_BACLD</name>
<keyword evidence="5" id="KW-0472">Membrane</keyword>
<accession>Q65D16</accession>
<dbReference type="HOGENOM" id="CLU_023978_2_2_9"/>
<dbReference type="PANTHER" id="PTHR43630">
    <property type="entry name" value="POLY-BETA-1,6-N-ACETYL-D-GLUCOSAMINE SYNTHASE"/>
    <property type="match status" value="1"/>
</dbReference>
<dbReference type="InterPro" id="IPR029044">
    <property type="entry name" value="Nucleotide-diphossugar_trans"/>
</dbReference>
<comment type="similarity">
    <text evidence="1">Belongs to the glycosyltransferase 2 family.</text>
</comment>
<keyword evidence="2" id="KW-0328">Glycosyltransferase</keyword>
<feature type="region of interest" description="Disordered" evidence="4">
    <location>
        <begin position="435"/>
        <end position="468"/>
    </location>
</feature>
<evidence type="ECO:0000259" key="6">
    <source>
        <dbReference type="Pfam" id="PF00535"/>
    </source>
</evidence>
<proteinExistence type="inferred from homology"/>
<dbReference type="Proteomes" id="UP000000606">
    <property type="component" value="Chromosome"/>
</dbReference>
<dbReference type="InterPro" id="IPR001173">
    <property type="entry name" value="Glyco_trans_2-like"/>
</dbReference>
<evidence type="ECO:0000256" key="4">
    <source>
        <dbReference type="SAM" id="MobiDB-lite"/>
    </source>
</evidence>
<dbReference type="KEGG" id="bli:BL00180"/>
<dbReference type="GO" id="GO:0016757">
    <property type="term" value="F:glycosyltransferase activity"/>
    <property type="evidence" value="ECO:0007669"/>
    <property type="project" value="UniProtKB-KW"/>
</dbReference>
<feature type="transmembrane region" description="Helical" evidence="5">
    <location>
        <begin position="336"/>
        <end position="359"/>
    </location>
</feature>
<dbReference type="CDD" id="cd06423">
    <property type="entry name" value="CESA_like"/>
    <property type="match status" value="1"/>
</dbReference>
<keyword evidence="5" id="KW-0812">Transmembrane</keyword>
<reference evidence="7 8" key="1">
    <citation type="journal article" date="2004" name="Genome Biol.">
        <title>Complete genome sequence of the industrial bacterium Bacillus licheniformis and comparisons with closely related Bacillus species.</title>
        <authorList>
            <person name="Rey M.W."/>
            <person name="Ramaiya P."/>
            <person name="Nelson B.A."/>
            <person name="Brody-Karpin S.D."/>
            <person name="Zaretsky E.J."/>
            <person name="Tang M."/>
            <person name="Lopez de Leon A."/>
            <person name="Xiang H."/>
            <person name="Gusti V."/>
            <person name="Clausen I.G."/>
            <person name="Olsen P.B."/>
            <person name="Rasmussen M.D."/>
            <person name="Andersen J.T."/>
            <person name="Jorgensen P.L."/>
            <person name="Larsen T.S."/>
            <person name="Sorokin A."/>
            <person name="Bolotin A."/>
            <person name="Lapidus A."/>
            <person name="Galleron N."/>
            <person name="Ehrlich S.D."/>
            <person name="Berka R.M."/>
        </authorList>
    </citation>
    <scope>NUCLEOTIDE SEQUENCE [LARGE SCALE GENOMIC DNA]</scope>
    <source>
        <strain evidence="8">ATCC 14580 / DSM 13 / JCM 2505 / CCUG 7422 / NBRC 12200 / NCIMB 9375 / NCTC 10341 / NRRL NRS-1264 / Gibson 46</strain>
    </source>
</reference>
<gene>
    <name evidence="7" type="primary">ydaM</name>
    <name evidence="7" type="ordered locus">BL00180</name>
</gene>
<evidence type="ECO:0000256" key="2">
    <source>
        <dbReference type="ARBA" id="ARBA00022676"/>
    </source>
</evidence>
<evidence type="ECO:0000256" key="5">
    <source>
        <dbReference type="SAM" id="Phobius"/>
    </source>
</evidence>
<evidence type="ECO:0000256" key="1">
    <source>
        <dbReference type="ARBA" id="ARBA00006739"/>
    </source>
</evidence>
<evidence type="ECO:0000313" key="8">
    <source>
        <dbReference type="Proteomes" id="UP000000606"/>
    </source>
</evidence>
<keyword evidence="3 7" id="KW-0808">Transferase</keyword>